<dbReference type="EMBL" id="JMIW01000002">
    <property type="protein sequence ID" value="KEO90741.1"/>
    <property type="molecule type" value="Genomic_DNA"/>
</dbReference>
<dbReference type="GO" id="GO:0015344">
    <property type="term" value="F:siderophore uptake transmembrane transporter activity"/>
    <property type="evidence" value="ECO:0007669"/>
    <property type="project" value="TreeGrafter"/>
</dbReference>
<organism evidence="4 5">
    <name type="scientific">Erythrobacter longus</name>
    <dbReference type="NCBI Taxonomy" id="1044"/>
    <lineage>
        <taxon>Bacteria</taxon>
        <taxon>Pseudomonadati</taxon>
        <taxon>Pseudomonadota</taxon>
        <taxon>Alphaproteobacteria</taxon>
        <taxon>Sphingomonadales</taxon>
        <taxon>Erythrobacteraceae</taxon>
        <taxon>Erythrobacter/Porphyrobacter group</taxon>
        <taxon>Erythrobacter</taxon>
    </lineage>
</organism>
<dbReference type="SUPFAM" id="SSF56935">
    <property type="entry name" value="Porins"/>
    <property type="match status" value="1"/>
</dbReference>
<keyword evidence="1 2" id="KW-0732">Signal</keyword>
<dbReference type="STRING" id="1044.EH31_06795"/>
<dbReference type="AlphaFoldDB" id="A0A074M7L5"/>
<evidence type="ECO:0000313" key="4">
    <source>
        <dbReference type="EMBL" id="KEO90741.1"/>
    </source>
</evidence>
<evidence type="ECO:0000313" key="5">
    <source>
        <dbReference type="Proteomes" id="UP000027647"/>
    </source>
</evidence>
<dbReference type="InterPro" id="IPR037066">
    <property type="entry name" value="Plug_dom_sf"/>
</dbReference>
<dbReference type="Gene3D" id="2.170.130.10">
    <property type="entry name" value="TonB-dependent receptor, plug domain"/>
    <property type="match status" value="1"/>
</dbReference>
<evidence type="ECO:0000256" key="1">
    <source>
        <dbReference type="ARBA" id="ARBA00022729"/>
    </source>
</evidence>
<feature type="signal peptide" evidence="2">
    <location>
        <begin position="1"/>
        <end position="19"/>
    </location>
</feature>
<accession>A0A074M7L5</accession>
<protein>
    <recommendedName>
        <fullName evidence="3">TonB-dependent receptor plug domain-containing protein</fullName>
    </recommendedName>
</protein>
<evidence type="ECO:0000256" key="2">
    <source>
        <dbReference type="SAM" id="SignalP"/>
    </source>
</evidence>
<feature type="chain" id="PRO_5001696968" description="TonB-dependent receptor plug domain-containing protein" evidence="2">
    <location>
        <begin position="20"/>
        <end position="696"/>
    </location>
</feature>
<dbReference type="PANTHER" id="PTHR30069:SF29">
    <property type="entry name" value="HEMOGLOBIN AND HEMOGLOBIN-HAPTOGLOBIN-BINDING PROTEIN 1-RELATED"/>
    <property type="match status" value="1"/>
</dbReference>
<gene>
    <name evidence="4" type="ORF">EH31_06795</name>
</gene>
<feature type="domain" description="TonB-dependent receptor plug" evidence="3">
    <location>
        <begin position="44"/>
        <end position="124"/>
    </location>
</feature>
<dbReference type="InterPro" id="IPR012910">
    <property type="entry name" value="Plug_dom"/>
</dbReference>
<dbReference type="Pfam" id="PF07715">
    <property type="entry name" value="Plug"/>
    <property type="match status" value="1"/>
</dbReference>
<evidence type="ECO:0000259" key="3">
    <source>
        <dbReference type="Pfam" id="PF07715"/>
    </source>
</evidence>
<comment type="caution">
    <text evidence="4">The sequence shown here is derived from an EMBL/GenBank/DDBJ whole genome shotgun (WGS) entry which is preliminary data.</text>
</comment>
<sequence>MLCLCGAASLALNTAPAWAQDVRVQNSDVDIAQTGETSTDGRTRRTFTPEDFANFAPRSAADMARQVPGFSIREGDGARGLGAADTNVLINGRRISGKSNGPVEALGRIPVEEVVRLELVDGASLDIGGLTGQVLNVITARSGGITGTYRYAPQIRTRGTPPRLLEGRVSFAGGGQKDEWTLSLQNDSNRRGDDGFEFVFDGADNLIDTREEKANFAFDTISASGSYSRVADNGNVLNLTGEVAGFIRRDREISQRSGSIDPVDRVRTLRSTEDEFNFEVGADYDFTVLGGRLKLIGYHRFEDSPTTSSVITEFADDSPVQGSLFTRDADEGETIARGEFTFGAAGGDMVIALEGVKNFLDIEASLEVRDGQGVLQPELLTGANSRVEEDRAEATVTYSRPLTSNLQLQTSFGAEYSRISQDGPAGLTRTFYRPKGFIAFDWRASENFDLSGRVERQVGQLNFFDFIASVDLDFNNANVSNVELVPPQLWRFELEGNIGLGALGSLALRPFYEDVSDIVDLIPIDGGGQAPGNIPSASRYGIEGDVTLLSEGLGWQGTRFDAGFRLANSSVRDPLLGFSRNLSGFETEQIDFELRHDFASTNWASGLTAFWNNQAEDVRLDQISLRRETFGFAGFYVENKDVEGMVVRLAINNILDRTNKIDRTVFLDRAADIVDFREDRDRTFGQIFTLEIEGTF</sequence>
<dbReference type="PANTHER" id="PTHR30069">
    <property type="entry name" value="TONB-DEPENDENT OUTER MEMBRANE RECEPTOR"/>
    <property type="match status" value="1"/>
</dbReference>
<name>A0A074M7L5_ERYLO</name>
<reference evidence="4 5" key="1">
    <citation type="submission" date="2014-04" db="EMBL/GenBank/DDBJ databases">
        <title>A comprehensive comparison of genomes of Erythrobacter spp. strains.</title>
        <authorList>
            <person name="Zheng Q."/>
        </authorList>
    </citation>
    <scope>NUCLEOTIDE SEQUENCE [LARGE SCALE GENOMIC DNA]</scope>
    <source>
        <strain evidence="4 5">DSM 6997</strain>
    </source>
</reference>
<dbReference type="Proteomes" id="UP000027647">
    <property type="component" value="Unassembled WGS sequence"/>
</dbReference>
<dbReference type="eggNOG" id="COG4771">
    <property type="taxonomic scope" value="Bacteria"/>
</dbReference>
<keyword evidence="5" id="KW-1185">Reference proteome</keyword>
<proteinExistence type="predicted"/>
<dbReference type="GO" id="GO:0044718">
    <property type="term" value="P:siderophore transmembrane transport"/>
    <property type="evidence" value="ECO:0007669"/>
    <property type="project" value="TreeGrafter"/>
</dbReference>
<dbReference type="InterPro" id="IPR039426">
    <property type="entry name" value="TonB-dep_rcpt-like"/>
</dbReference>